<feature type="binding site" evidence="11">
    <location>
        <begin position="61"/>
        <end position="65"/>
    </location>
    <ligand>
        <name>FMN</name>
        <dbReference type="ChEBI" id="CHEBI:58210"/>
    </ligand>
</feature>
<comment type="caution">
    <text evidence="13">The sequence shown here is derived from an EMBL/GenBank/DDBJ whole genome shotgun (WGS) entry which is preliminary data.</text>
</comment>
<dbReference type="Pfam" id="PF01180">
    <property type="entry name" value="DHO_dh"/>
    <property type="match status" value="1"/>
</dbReference>
<evidence type="ECO:0000256" key="3">
    <source>
        <dbReference type="ARBA" id="ARBA00005161"/>
    </source>
</evidence>
<feature type="binding site" evidence="11">
    <location>
        <position position="170"/>
    </location>
    <ligand>
        <name>FMN</name>
        <dbReference type="ChEBI" id="CHEBI:58210"/>
    </ligand>
</feature>
<evidence type="ECO:0000256" key="10">
    <source>
        <dbReference type="ARBA" id="ARBA00048639"/>
    </source>
</evidence>
<evidence type="ECO:0000256" key="8">
    <source>
        <dbReference type="ARBA" id="ARBA00023002"/>
    </source>
</evidence>
<dbReference type="InterPro" id="IPR005720">
    <property type="entry name" value="Dihydroorotate_DH_cat"/>
</dbReference>
<evidence type="ECO:0000256" key="2">
    <source>
        <dbReference type="ARBA" id="ARBA00004370"/>
    </source>
</evidence>
<evidence type="ECO:0000256" key="5">
    <source>
        <dbReference type="ARBA" id="ARBA00022630"/>
    </source>
</evidence>
<feature type="binding site" evidence="11">
    <location>
        <position position="85"/>
    </location>
    <ligand>
        <name>FMN</name>
        <dbReference type="ChEBI" id="CHEBI:58210"/>
    </ligand>
</feature>
<dbReference type="NCBIfam" id="TIGR01036">
    <property type="entry name" value="pyrD_sub2"/>
    <property type="match status" value="1"/>
</dbReference>
<keyword evidence="8 11" id="KW-0560">Oxidoreductase</keyword>
<feature type="binding site" evidence="11">
    <location>
        <position position="139"/>
    </location>
    <ligand>
        <name>FMN</name>
        <dbReference type="ChEBI" id="CHEBI:58210"/>
    </ligand>
</feature>
<feature type="binding site" evidence="11">
    <location>
        <position position="295"/>
    </location>
    <ligand>
        <name>FMN</name>
        <dbReference type="ChEBI" id="CHEBI:58210"/>
    </ligand>
</feature>
<comment type="pathway">
    <text evidence="3 11">Pyrimidine metabolism; UMP biosynthesis via de novo pathway; orotate from (S)-dihydroorotate (quinone route): step 1/1.</text>
</comment>
<dbReference type="RefSeq" id="WP_271167326.1">
    <property type="nucleotide sequence ID" value="NZ_BSFI01000004.1"/>
</dbReference>
<feature type="active site" description="Nucleophile" evidence="11">
    <location>
        <position position="173"/>
    </location>
</feature>
<comment type="subcellular location">
    <subcellularLocation>
        <location evidence="11">Cell membrane</location>
        <topology evidence="11">Peripheral membrane protein</topology>
    </subcellularLocation>
    <subcellularLocation>
        <location evidence="2">Membrane</location>
    </subcellularLocation>
</comment>
<comment type="cofactor">
    <cofactor evidence="11">
        <name>FMN</name>
        <dbReference type="ChEBI" id="CHEBI:58210"/>
    </cofactor>
    <text evidence="11">Binds 1 FMN per subunit.</text>
</comment>
<accession>A0A9W6IXN7</accession>
<dbReference type="PANTHER" id="PTHR48109:SF4">
    <property type="entry name" value="DIHYDROOROTATE DEHYDROGENASE (QUINONE), MITOCHONDRIAL"/>
    <property type="match status" value="1"/>
</dbReference>
<name>A0A9W6IXN7_9HYPH</name>
<feature type="binding site" evidence="11">
    <location>
        <begin position="244"/>
        <end position="245"/>
    </location>
    <ligand>
        <name>substrate</name>
    </ligand>
</feature>
<keyword evidence="9 11" id="KW-0472">Membrane</keyword>
<comment type="catalytic activity">
    <reaction evidence="10 11">
        <text>(S)-dihydroorotate + a quinone = orotate + a quinol</text>
        <dbReference type="Rhea" id="RHEA:30187"/>
        <dbReference type="ChEBI" id="CHEBI:24646"/>
        <dbReference type="ChEBI" id="CHEBI:30839"/>
        <dbReference type="ChEBI" id="CHEBI:30864"/>
        <dbReference type="ChEBI" id="CHEBI:132124"/>
        <dbReference type="EC" id="1.3.5.2"/>
    </reaction>
</comment>
<dbReference type="GO" id="GO:0005886">
    <property type="term" value="C:plasma membrane"/>
    <property type="evidence" value="ECO:0007669"/>
    <property type="project" value="UniProtKB-SubCell"/>
</dbReference>
<feature type="binding site" evidence="11">
    <location>
        <position position="243"/>
    </location>
    <ligand>
        <name>FMN</name>
        <dbReference type="ChEBI" id="CHEBI:58210"/>
    </ligand>
</feature>
<comment type="subunit">
    <text evidence="11">Monomer.</text>
</comment>
<feature type="binding site" evidence="11">
    <location>
        <position position="215"/>
    </location>
    <ligand>
        <name>FMN</name>
        <dbReference type="ChEBI" id="CHEBI:58210"/>
    </ligand>
</feature>
<dbReference type="InterPro" id="IPR050074">
    <property type="entry name" value="DHO_dehydrogenase"/>
</dbReference>
<dbReference type="InterPro" id="IPR001295">
    <property type="entry name" value="Dihydroorotate_DH_CS"/>
</dbReference>
<dbReference type="HAMAP" id="MF_00225">
    <property type="entry name" value="DHO_dh_type2"/>
    <property type="match status" value="1"/>
</dbReference>
<dbReference type="PANTHER" id="PTHR48109">
    <property type="entry name" value="DIHYDROOROTATE DEHYDROGENASE (QUINONE), MITOCHONDRIAL-RELATED"/>
    <property type="match status" value="1"/>
</dbReference>
<feature type="binding site" evidence="11">
    <location>
        <begin position="316"/>
        <end position="317"/>
    </location>
    <ligand>
        <name>FMN</name>
        <dbReference type="ChEBI" id="CHEBI:58210"/>
    </ligand>
</feature>
<dbReference type="CDD" id="cd04738">
    <property type="entry name" value="DHOD_2_like"/>
    <property type="match status" value="1"/>
</dbReference>
<dbReference type="GO" id="GO:0044205">
    <property type="term" value="P:'de novo' UMP biosynthetic process"/>
    <property type="evidence" value="ECO:0007669"/>
    <property type="project" value="UniProtKB-UniRule"/>
</dbReference>
<keyword evidence="14" id="KW-1185">Reference proteome</keyword>
<reference evidence="13" key="2">
    <citation type="submission" date="2023-01" db="EMBL/GenBank/DDBJ databases">
        <authorList>
            <person name="Sun Q."/>
            <person name="Evtushenko L."/>
        </authorList>
    </citation>
    <scope>NUCLEOTIDE SEQUENCE</scope>
    <source>
        <strain evidence="13">VKM B-2347</strain>
    </source>
</reference>
<reference evidence="13" key="1">
    <citation type="journal article" date="2014" name="Int. J. Syst. Evol. Microbiol.">
        <title>Complete genome sequence of Corynebacterium casei LMG S-19264T (=DSM 44701T), isolated from a smear-ripened cheese.</title>
        <authorList>
            <consortium name="US DOE Joint Genome Institute (JGI-PGF)"/>
            <person name="Walter F."/>
            <person name="Albersmeier A."/>
            <person name="Kalinowski J."/>
            <person name="Ruckert C."/>
        </authorList>
    </citation>
    <scope>NUCLEOTIDE SEQUENCE</scope>
    <source>
        <strain evidence="13">VKM B-2347</strain>
    </source>
</reference>
<dbReference type="Proteomes" id="UP001143372">
    <property type="component" value="Unassembled WGS sequence"/>
</dbReference>
<dbReference type="GO" id="GO:0106430">
    <property type="term" value="F:dihydroorotate dehydrogenase (quinone) activity"/>
    <property type="evidence" value="ECO:0007669"/>
    <property type="project" value="UniProtKB-EC"/>
</dbReference>
<sequence>MIGLLWPLIRPLLHALDPERAHQASLAALELLPPRTPLASDSRLAVQAFGLDFPNPIGLAAGFDKDARAPDAMLALGFGFVEIGSVTPRPQPGNAKPRLFRLPADRAIINRMGFNNAGAEAALKRLERRRGRPGLIGVNVGANKDSSNRTADYVTGVRLFASHADFFVVNVSSPNTPGLRDLQAMAALDDLVARVIEARDAATAGGLHRRPVLLKIAPDLDLAGIDDVVSVALARGLDGLVVSNTTLGRPPSLKEAARSETGGLSGAPLLRRANWALAETYLRLEGAMPIVGVGGVASGADALSKIRAGATLIELYSALVFEGPKLVSEIGKFLAAAVSSEGATSLGPLVGRDAAAIAAAGPGA</sequence>
<dbReference type="PROSITE" id="PS00911">
    <property type="entry name" value="DHODEHASE_1"/>
    <property type="match status" value="1"/>
</dbReference>
<proteinExistence type="inferred from homology"/>
<dbReference type="GO" id="GO:0005737">
    <property type="term" value="C:cytoplasm"/>
    <property type="evidence" value="ECO:0007669"/>
    <property type="project" value="InterPro"/>
</dbReference>
<feature type="binding site" evidence="11">
    <location>
        <begin position="110"/>
        <end position="114"/>
    </location>
    <ligand>
        <name>substrate</name>
    </ligand>
</feature>
<evidence type="ECO:0000256" key="9">
    <source>
        <dbReference type="ARBA" id="ARBA00023136"/>
    </source>
</evidence>
<evidence type="ECO:0000259" key="12">
    <source>
        <dbReference type="Pfam" id="PF01180"/>
    </source>
</evidence>
<dbReference type="PROSITE" id="PS00912">
    <property type="entry name" value="DHODEHASE_2"/>
    <property type="match status" value="1"/>
</dbReference>
<feature type="domain" description="Dihydroorotate dehydrogenase catalytic" evidence="12">
    <location>
        <begin position="44"/>
        <end position="335"/>
    </location>
</feature>
<evidence type="ECO:0000256" key="6">
    <source>
        <dbReference type="ARBA" id="ARBA00022643"/>
    </source>
</evidence>
<feature type="binding site" evidence="11">
    <location>
        <position position="170"/>
    </location>
    <ligand>
        <name>substrate</name>
    </ligand>
</feature>
<evidence type="ECO:0000313" key="13">
    <source>
        <dbReference type="EMBL" id="GLK67065.1"/>
    </source>
</evidence>
<dbReference type="SUPFAM" id="SSF51395">
    <property type="entry name" value="FMN-linked oxidoreductases"/>
    <property type="match status" value="1"/>
</dbReference>
<keyword evidence="6 11" id="KW-0288">FMN</keyword>
<feature type="binding site" evidence="11">
    <location>
        <position position="266"/>
    </location>
    <ligand>
        <name>FMN</name>
        <dbReference type="ChEBI" id="CHEBI:58210"/>
    </ligand>
</feature>
<dbReference type="NCBIfam" id="NF003645">
    <property type="entry name" value="PRK05286.1-2"/>
    <property type="match status" value="1"/>
</dbReference>
<dbReference type="AlphaFoldDB" id="A0A9W6IXN7"/>
<comment type="similarity">
    <text evidence="4 11">Belongs to the dihydroorotate dehydrogenase family. Type 2 subfamily.</text>
</comment>
<evidence type="ECO:0000256" key="1">
    <source>
        <dbReference type="ARBA" id="ARBA00003125"/>
    </source>
</evidence>
<dbReference type="NCBIfam" id="NF003652">
    <property type="entry name" value="PRK05286.2-5"/>
    <property type="match status" value="1"/>
</dbReference>
<gene>
    <name evidence="11 13" type="primary">pyrD</name>
    <name evidence="13" type="ORF">GCM10008179_07030</name>
</gene>
<evidence type="ECO:0000256" key="7">
    <source>
        <dbReference type="ARBA" id="ARBA00022975"/>
    </source>
</evidence>
<dbReference type="EC" id="1.3.5.2" evidence="11"/>
<dbReference type="InterPro" id="IPR005719">
    <property type="entry name" value="Dihydroorotate_DH_2"/>
</dbReference>
<comment type="function">
    <text evidence="1 11">Catalyzes the conversion of dihydroorotate to orotate with quinone as electron acceptor.</text>
</comment>
<dbReference type="EMBL" id="BSFI01000004">
    <property type="protein sequence ID" value="GLK67065.1"/>
    <property type="molecule type" value="Genomic_DNA"/>
</dbReference>
<keyword evidence="11" id="KW-1003">Cell membrane</keyword>
<dbReference type="Gene3D" id="3.20.20.70">
    <property type="entry name" value="Aldolase class I"/>
    <property type="match status" value="1"/>
</dbReference>
<feature type="binding site" evidence="11">
    <location>
        <position position="175"/>
    </location>
    <ligand>
        <name>substrate</name>
    </ligand>
</feature>
<organism evidence="13 14">
    <name type="scientific">Hansschlegelia plantiphila</name>
    <dbReference type="NCBI Taxonomy" id="374655"/>
    <lineage>
        <taxon>Bacteria</taxon>
        <taxon>Pseudomonadati</taxon>
        <taxon>Pseudomonadota</taxon>
        <taxon>Alphaproteobacteria</taxon>
        <taxon>Hyphomicrobiales</taxon>
        <taxon>Methylopilaceae</taxon>
        <taxon>Hansschlegelia</taxon>
    </lineage>
</organism>
<evidence type="ECO:0000256" key="4">
    <source>
        <dbReference type="ARBA" id="ARBA00005359"/>
    </source>
</evidence>
<evidence type="ECO:0000256" key="11">
    <source>
        <dbReference type="HAMAP-Rule" id="MF_00225"/>
    </source>
</evidence>
<dbReference type="GO" id="GO:0006207">
    <property type="term" value="P:'de novo' pyrimidine nucleobase biosynthetic process"/>
    <property type="evidence" value="ECO:0007669"/>
    <property type="project" value="UniProtKB-UniRule"/>
</dbReference>
<protein>
    <recommendedName>
        <fullName evidence="11">Dihydroorotate dehydrogenase (quinone)</fullName>
        <ecNumber evidence="11">1.3.5.2</ecNumber>
    </recommendedName>
    <alternativeName>
        <fullName evidence="11">DHOdehase</fullName>
        <shortName evidence="11">DHOD</shortName>
        <shortName evidence="11">DHODase</shortName>
    </alternativeName>
    <alternativeName>
        <fullName evidence="11">Dihydroorotate oxidase</fullName>
    </alternativeName>
</protein>
<feature type="binding site" evidence="11">
    <location>
        <position position="65"/>
    </location>
    <ligand>
        <name>substrate</name>
    </ligand>
</feature>
<dbReference type="InterPro" id="IPR013785">
    <property type="entry name" value="Aldolase_TIM"/>
</dbReference>
<evidence type="ECO:0000313" key="14">
    <source>
        <dbReference type="Proteomes" id="UP001143372"/>
    </source>
</evidence>
<keyword evidence="7 11" id="KW-0665">Pyrimidine biosynthesis</keyword>
<keyword evidence="5 11" id="KW-0285">Flavoprotein</keyword>